<dbReference type="PROSITE" id="PS51186">
    <property type="entry name" value="GNAT"/>
    <property type="match status" value="1"/>
</dbReference>
<dbReference type="InterPro" id="IPR000182">
    <property type="entry name" value="GNAT_dom"/>
</dbReference>
<dbReference type="SUPFAM" id="SSF55729">
    <property type="entry name" value="Acyl-CoA N-acyltransferases (Nat)"/>
    <property type="match status" value="1"/>
</dbReference>
<name>A0A1Q8ZT23_9HYPH</name>
<dbReference type="GO" id="GO:0016747">
    <property type="term" value="F:acyltransferase activity, transferring groups other than amino-acyl groups"/>
    <property type="evidence" value="ECO:0007669"/>
    <property type="project" value="InterPro"/>
</dbReference>
<proteinExistence type="predicted"/>
<dbReference type="InterPro" id="IPR016181">
    <property type="entry name" value="Acyl_CoA_acyltransferase"/>
</dbReference>
<keyword evidence="5" id="KW-1185">Reference proteome</keyword>
<evidence type="ECO:0000256" key="1">
    <source>
        <dbReference type="ARBA" id="ARBA00022679"/>
    </source>
</evidence>
<dbReference type="PANTHER" id="PTHR43420:SF12">
    <property type="entry name" value="N-ACETYLTRANSFERASE DOMAIN-CONTAINING PROTEIN"/>
    <property type="match status" value="1"/>
</dbReference>
<dbReference type="EMBL" id="MKIM01000025">
    <property type="protein sequence ID" value="OLP45144.1"/>
    <property type="molecule type" value="Genomic_DNA"/>
</dbReference>
<organism evidence="4 5">
    <name type="scientific">Rhizobium oryziradicis</name>
    <dbReference type="NCBI Taxonomy" id="1867956"/>
    <lineage>
        <taxon>Bacteria</taxon>
        <taxon>Pseudomonadati</taxon>
        <taxon>Pseudomonadota</taxon>
        <taxon>Alphaproteobacteria</taxon>
        <taxon>Hyphomicrobiales</taxon>
        <taxon>Rhizobiaceae</taxon>
        <taxon>Rhizobium/Agrobacterium group</taxon>
        <taxon>Rhizobium</taxon>
    </lineage>
</organism>
<evidence type="ECO:0000259" key="3">
    <source>
        <dbReference type="PROSITE" id="PS51186"/>
    </source>
</evidence>
<dbReference type="OrthoDB" id="9804026at2"/>
<dbReference type="Gene3D" id="3.40.630.30">
    <property type="match status" value="1"/>
</dbReference>
<dbReference type="STRING" id="1867956.BJF95_17565"/>
<dbReference type="AlphaFoldDB" id="A0A1Q8ZT23"/>
<dbReference type="RefSeq" id="WP_075639058.1">
    <property type="nucleotide sequence ID" value="NZ_MKIM01000025.1"/>
</dbReference>
<dbReference type="InterPro" id="IPR050680">
    <property type="entry name" value="YpeA/RimI_acetyltransf"/>
</dbReference>
<keyword evidence="1 4" id="KW-0808">Transferase</keyword>
<feature type="domain" description="N-acetyltransferase" evidence="3">
    <location>
        <begin position="12"/>
        <end position="165"/>
    </location>
</feature>
<protein>
    <submittedName>
        <fullName evidence="4">Ribosomal-protein-alanine acetyltransferase</fullName>
    </submittedName>
</protein>
<accession>A0A1Q8ZT23</accession>
<dbReference type="CDD" id="cd04301">
    <property type="entry name" value="NAT_SF"/>
    <property type="match status" value="1"/>
</dbReference>
<comment type="caution">
    <text evidence="4">The sequence shown here is derived from an EMBL/GenBank/DDBJ whole genome shotgun (WGS) entry which is preliminary data.</text>
</comment>
<sequence length="165" mass="18409">MLETLFSRKAEFEIVAMGSDDCHDVAELHGQRFARPWNDGEFVSLLLQPNSFGFVVRQTNALMFKPQLSGFVLAREVAGEAEILTIAVHDKAARCGLGWRLMQAAMREARARGGETMFLEVDDGNLSAIGLYRKLGFDKVGERPAYYADAKGHRSSALVMQRDLR</sequence>
<gene>
    <name evidence="4" type="ORF">BJF95_17565</name>
</gene>
<keyword evidence="2" id="KW-0012">Acyltransferase</keyword>
<reference evidence="4 5" key="1">
    <citation type="submission" date="2016-09" db="EMBL/GenBank/DDBJ databases">
        <title>Rhizobium oryziradicis sp. nov., isolated from the root of rice.</title>
        <authorList>
            <person name="Zhao J."/>
            <person name="Zhang X."/>
        </authorList>
    </citation>
    <scope>NUCLEOTIDE SEQUENCE [LARGE SCALE GENOMIC DNA]</scope>
    <source>
        <strain evidence="4 5">N19</strain>
    </source>
</reference>
<dbReference type="PANTHER" id="PTHR43420">
    <property type="entry name" value="ACETYLTRANSFERASE"/>
    <property type="match status" value="1"/>
</dbReference>
<dbReference type="Pfam" id="PF00583">
    <property type="entry name" value="Acetyltransf_1"/>
    <property type="match status" value="1"/>
</dbReference>
<evidence type="ECO:0000313" key="4">
    <source>
        <dbReference type="EMBL" id="OLP45144.1"/>
    </source>
</evidence>
<evidence type="ECO:0000256" key="2">
    <source>
        <dbReference type="ARBA" id="ARBA00023315"/>
    </source>
</evidence>
<evidence type="ECO:0000313" key="5">
    <source>
        <dbReference type="Proteomes" id="UP000186894"/>
    </source>
</evidence>
<dbReference type="Proteomes" id="UP000186894">
    <property type="component" value="Unassembled WGS sequence"/>
</dbReference>